<dbReference type="AlphaFoldDB" id="C1DNX6"/>
<evidence type="ECO:0000313" key="2">
    <source>
        <dbReference type="Proteomes" id="UP000002424"/>
    </source>
</evidence>
<dbReference type="EnsemblBacteria" id="ACO79329">
    <property type="protein sequence ID" value="ACO79329"/>
    <property type="gene ID" value="Avin_31660"/>
</dbReference>
<proteinExistence type="predicted"/>
<dbReference type="EMBL" id="CP001157">
    <property type="protein sequence ID" value="ACO79329.1"/>
    <property type="molecule type" value="Genomic_DNA"/>
</dbReference>
<reference evidence="1 2" key="1">
    <citation type="journal article" date="2009" name="J. Bacteriol.">
        <title>Genome sequence of Azotobacter vinelandii, an obligate aerobe specialized to support diverse anaerobic metabolic processes.</title>
        <authorList>
            <person name="Setubal J.C."/>
            <person name="dos Santos P."/>
            <person name="Goldman B.S."/>
            <person name="Ertesvag H."/>
            <person name="Espin G."/>
            <person name="Rubio L.M."/>
            <person name="Valla S."/>
            <person name="Almeida N.F."/>
            <person name="Balasubramanian D."/>
            <person name="Cromes L."/>
            <person name="Curatti L."/>
            <person name="Du Z."/>
            <person name="Godsy E."/>
            <person name="Goodner B."/>
            <person name="Hellner-Burris K."/>
            <person name="Hernandez J.A."/>
            <person name="Houmiel K."/>
            <person name="Imperial J."/>
            <person name="Kennedy C."/>
            <person name="Larson T.J."/>
            <person name="Latreille P."/>
            <person name="Ligon L.S."/>
            <person name="Lu J."/>
            <person name="Maerk M."/>
            <person name="Miller N.M."/>
            <person name="Norton S."/>
            <person name="O'Carroll I.P."/>
            <person name="Paulsen I."/>
            <person name="Raulfs E.C."/>
            <person name="Roemer R."/>
            <person name="Rosser J."/>
            <person name="Segura D."/>
            <person name="Slater S."/>
            <person name="Stricklin S.L."/>
            <person name="Studholme D.J."/>
            <person name="Sun J."/>
            <person name="Viana C.J."/>
            <person name="Wallin E."/>
            <person name="Wang B."/>
            <person name="Wheeler C."/>
            <person name="Zhu H."/>
            <person name="Dean D.R."/>
            <person name="Dixon R."/>
            <person name="Wood D."/>
        </authorList>
    </citation>
    <scope>NUCLEOTIDE SEQUENCE [LARGE SCALE GENOMIC DNA]</scope>
    <source>
        <strain evidence="2">DJ / ATCC BAA-1303</strain>
    </source>
</reference>
<dbReference type="HOGENOM" id="CLU_3387795_0_0_6"/>
<protein>
    <submittedName>
        <fullName evidence="1">Uncharacterized protein</fullName>
    </submittedName>
</protein>
<keyword evidence="2" id="KW-1185">Reference proteome</keyword>
<dbReference type="Proteomes" id="UP000002424">
    <property type="component" value="Chromosome"/>
</dbReference>
<dbReference type="KEGG" id="avn:Avin_31660"/>
<evidence type="ECO:0000313" key="1">
    <source>
        <dbReference type="EMBL" id="ACO79329.1"/>
    </source>
</evidence>
<gene>
    <name evidence="1" type="ordered locus">Avin_31660</name>
</gene>
<name>C1DNX6_AZOVD</name>
<organism evidence="1 2">
    <name type="scientific">Azotobacter vinelandii (strain DJ / ATCC BAA-1303)</name>
    <dbReference type="NCBI Taxonomy" id="322710"/>
    <lineage>
        <taxon>Bacteria</taxon>
        <taxon>Pseudomonadati</taxon>
        <taxon>Pseudomonadota</taxon>
        <taxon>Gammaproteobacteria</taxon>
        <taxon>Pseudomonadales</taxon>
        <taxon>Pseudomonadaceae</taxon>
        <taxon>Azotobacter</taxon>
    </lineage>
</organism>
<accession>C1DNX6</accession>
<sequence length="32" mass="3732">MNNEFYFVLWRNIGMEIGMTGAAPRFRAPGRE</sequence>